<dbReference type="STRING" id="551996.SAMN05192573_116154"/>
<name>A0A1G8I831_9SPHI</name>
<evidence type="ECO:0000313" key="2">
    <source>
        <dbReference type="Proteomes" id="UP000199705"/>
    </source>
</evidence>
<dbReference type="Proteomes" id="UP000199705">
    <property type="component" value="Unassembled WGS sequence"/>
</dbReference>
<sequence length="29" mass="3419">MAMFKLILFISLTNTSKMEEIEKQKDDVD</sequence>
<dbReference type="EMBL" id="FNCG01000016">
    <property type="protein sequence ID" value="SDI14992.1"/>
    <property type="molecule type" value="Genomic_DNA"/>
</dbReference>
<reference evidence="2" key="1">
    <citation type="submission" date="2016-10" db="EMBL/GenBank/DDBJ databases">
        <authorList>
            <person name="Varghese N."/>
            <person name="Submissions S."/>
        </authorList>
    </citation>
    <scope>NUCLEOTIDE SEQUENCE [LARGE SCALE GENOMIC DNA]</scope>
    <source>
        <strain evidence="2">Gh-67</strain>
    </source>
</reference>
<proteinExistence type="predicted"/>
<gene>
    <name evidence="1" type="ORF">SAMN05192573_116154</name>
</gene>
<accession>A0A1G8I831</accession>
<evidence type="ECO:0000313" key="1">
    <source>
        <dbReference type="EMBL" id="SDI14992.1"/>
    </source>
</evidence>
<dbReference type="AlphaFoldDB" id="A0A1G8I831"/>
<keyword evidence="2" id="KW-1185">Reference proteome</keyword>
<protein>
    <submittedName>
        <fullName evidence="1">Uncharacterized protein</fullName>
    </submittedName>
</protein>
<organism evidence="1 2">
    <name type="scientific">Mucilaginibacter gossypii</name>
    <dbReference type="NCBI Taxonomy" id="551996"/>
    <lineage>
        <taxon>Bacteria</taxon>
        <taxon>Pseudomonadati</taxon>
        <taxon>Bacteroidota</taxon>
        <taxon>Sphingobacteriia</taxon>
        <taxon>Sphingobacteriales</taxon>
        <taxon>Sphingobacteriaceae</taxon>
        <taxon>Mucilaginibacter</taxon>
    </lineage>
</organism>